<evidence type="ECO:0000313" key="2">
    <source>
        <dbReference type="EMBL" id="AWM37270.1"/>
    </source>
</evidence>
<sequence length="271" mass="28236">MRGLFVLAALCAVAPAVRADEADDALAKKLGAVVRDPRHLLQARVEAANTLGKLGPLASAATGDLAAVLERLRGREQEPLQEAVIDALGQIGGRARVTLPALARAANRSTDIDAALRRARESILAAQEVPRDVELLAQQLLSRDASTRVRATKALADLGVLARGAAPALTLTLRDPDDDVRRGAIAALRVVQPNEVSEALVRAIASDLRSPDANARLIAARTLGTLGAPAAAAVLDLDALRNDPDPDVRRAAVVALNRIPPPPPPAAVTNP</sequence>
<dbReference type="Proteomes" id="UP000245802">
    <property type="component" value="Chromosome"/>
</dbReference>
<dbReference type="PANTHER" id="PTHR12697">
    <property type="entry name" value="PBS LYASE HEAT-LIKE PROTEIN"/>
    <property type="match status" value="1"/>
</dbReference>
<feature type="chain" id="PRO_5016454435" description="HEAT repeat domain-containing protein" evidence="1">
    <location>
        <begin position="20"/>
        <end position="271"/>
    </location>
</feature>
<dbReference type="GO" id="GO:0016491">
    <property type="term" value="F:oxidoreductase activity"/>
    <property type="evidence" value="ECO:0007669"/>
    <property type="project" value="TreeGrafter"/>
</dbReference>
<protein>
    <recommendedName>
        <fullName evidence="4">HEAT repeat domain-containing protein</fullName>
    </recommendedName>
</protein>
<dbReference type="EMBL" id="CP025958">
    <property type="protein sequence ID" value="AWM37270.1"/>
    <property type="molecule type" value="Genomic_DNA"/>
</dbReference>
<accession>A0A2Z3H892</accession>
<organism evidence="2 3">
    <name type="scientific">Gemmata obscuriglobus</name>
    <dbReference type="NCBI Taxonomy" id="114"/>
    <lineage>
        <taxon>Bacteria</taxon>
        <taxon>Pseudomonadati</taxon>
        <taxon>Planctomycetota</taxon>
        <taxon>Planctomycetia</taxon>
        <taxon>Gemmatales</taxon>
        <taxon>Gemmataceae</taxon>
        <taxon>Gemmata</taxon>
    </lineage>
</organism>
<dbReference type="AlphaFoldDB" id="A0A2Z3H892"/>
<gene>
    <name evidence="2" type="ORF">C1280_09690</name>
</gene>
<evidence type="ECO:0000313" key="3">
    <source>
        <dbReference type="Proteomes" id="UP000245802"/>
    </source>
</evidence>
<dbReference type="SUPFAM" id="SSF48371">
    <property type="entry name" value="ARM repeat"/>
    <property type="match status" value="1"/>
</dbReference>
<dbReference type="InterPro" id="IPR016024">
    <property type="entry name" value="ARM-type_fold"/>
</dbReference>
<dbReference type="OrthoDB" id="243546at2"/>
<name>A0A2Z3H892_9BACT</name>
<keyword evidence="1" id="KW-0732">Signal</keyword>
<evidence type="ECO:0000256" key="1">
    <source>
        <dbReference type="SAM" id="SignalP"/>
    </source>
</evidence>
<dbReference type="KEGG" id="gog:C1280_09690"/>
<proteinExistence type="predicted"/>
<feature type="signal peptide" evidence="1">
    <location>
        <begin position="1"/>
        <end position="19"/>
    </location>
</feature>
<dbReference type="PANTHER" id="PTHR12697:SF38">
    <property type="entry name" value="PBS LYASE HEAT DOMAIN PROTEIN REPEAT-CONTAINING PROTEIN"/>
    <property type="match status" value="1"/>
</dbReference>
<dbReference type="RefSeq" id="WP_010046530.1">
    <property type="nucleotide sequence ID" value="NZ_CP025958.1"/>
</dbReference>
<evidence type="ECO:0008006" key="4">
    <source>
        <dbReference type="Google" id="ProtNLM"/>
    </source>
</evidence>
<keyword evidence="3" id="KW-1185">Reference proteome</keyword>
<reference evidence="2 3" key="1">
    <citation type="submission" date="2018-01" db="EMBL/GenBank/DDBJ databases">
        <title>G. obscuriglobus.</title>
        <authorList>
            <person name="Franke J."/>
            <person name="Blomberg W."/>
            <person name="Selmecki A."/>
        </authorList>
    </citation>
    <scope>NUCLEOTIDE SEQUENCE [LARGE SCALE GENOMIC DNA]</scope>
    <source>
        <strain evidence="2 3">DSM 5831</strain>
    </source>
</reference>
<dbReference type="Pfam" id="PF13646">
    <property type="entry name" value="HEAT_2"/>
    <property type="match status" value="1"/>
</dbReference>
<dbReference type="Gene3D" id="1.25.10.10">
    <property type="entry name" value="Leucine-rich Repeat Variant"/>
    <property type="match status" value="2"/>
</dbReference>
<dbReference type="InterPro" id="IPR011989">
    <property type="entry name" value="ARM-like"/>
</dbReference>